<evidence type="ECO:0000313" key="6">
    <source>
        <dbReference type="EMBL" id="KAL1208971.1"/>
    </source>
</evidence>
<keyword evidence="2" id="KW-0812">Transmembrane</keyword>
<keyword evidence="3" id="KW-1133">Transmembrane helix</keyword>
<dbReference type="PROSITE" id="PS50895">
    <property type="entry name" value="SURF1"/>
    <property type="match status" value="1"/>
</dbReference>
<keyword evidence="4" id="KW-0472">Membrane</keyword>
<proteinExistence type="inferred from homology"/>
<keyword evidence="5" id="KW-0999">Mitochondrion inner membrane</keyword>
<organism evidence="6 7">
    <name type="scientific">Cardamine amara subsp. amara</name>
    <dbReference type="NCBI Taxonomy" id="228776"/>
    <lineage>
        <taxon>Eukaryota</taxon>
        <taxon>Viridiplantae</taxon>
        <taxon>Streptophyta</taxon>
        <taxon>Embryophyta</taxon>
        <taxon>Tracheophyta</taxon>
        <taxon>Spermatophyta</taxon>
        <taxon>Magnoliopsida</taxon>
        <taxon>eudicotyledons</taxon>
        <taxon>Gunneridae</taxon>
        <taxon>Pentapetalae</taxon>
        <taxon>rosids</taxon>
        <taxon>malvids</taxon>
        <taxon>Brassicales</taxon>
        <taxon>Brassicaceae</taxon>
        <taxon>Cardamineae</taxon>
        <taxon>Cardamine</taxon>
    </lineage>
</organism>
<sequence length="259" mass="29686">MQHLHYRQLCLEMEPMELNKTKNVDRLGFRRVVCKGIFDKKKSIYVGPKPRSMSKGSENGFYVITPLFPIPNEPNSVKSPILVNRGWVPWYWKEKSLASIEADVVVDAATNKSRKANKPVSSGSQQNLLSKFWYNFNKPMIAEKQVSGDMHVEVVGIVRKSEITGILVPPNDPSSGKWFFVDVLELAKAMGFGEDTIYIEKTNKDMNENRPYPVPRHVQDLIRSKGVPLDNYFYSFLWYCLSVACFSKSSTIFMGRYKL</sequence>
<comment type="subcellular location">
    <subcellularLocation>
        <location evidence="1">Membrane</location>
    </subcellularLocation>
    <subcellularLocation>
        <location evidence="5">Mitochondrion inner membrane</location>
        <topology evidence="5">Multi-pass membrane protein</topology>
    </subcellularLocation>
</comment>
<comment type="caution">
    <text evidence="6">The sequence shown here is derived from an EMBL/GenBank/DDBJ whole genome shotgun (WGS) entry which is preliminary data.</text>
</comment>
<accession>A0ABD1AS70</accession>
<name>A0ABD1AS70_CARAN</name>
<dbReference type="PANTHER" id="PTHR23427">
    <property type="entry name" value="SURFEIT LOCUS PROTEIN"/>
    <property type="match status" value="1"/>
</dbReference>
<dbReference type="GO" id="GO:0005743">
    <property type="term" value="C:mitochondrial inner membrane"/>
    <property type="evidence" value="ECO:0007669"/>
    <property type="project" value="UniProtKB-SubCell"/>
</dbReference>
<dbReference type="Pfam" id="PF02104">
    <property type="entry name" value="SURF1"/>
    <property type="match status" value="1"/>
</dbReference>
<evidence type="ECO:0000256" key="2">
    <source>
        <dbReference type="ARBA" id="ARBA00022692"/>
    </source>
</evidence>
<keyword evidence="7" id="KW-1185">Reference proteome</keyword>
<dbReference type="EMBL" id="JBANAX010000433">
    <property type="protein sequence ID" value="KAL1208971.1"/>
    <property type="molecule type" value="Genomic_DNA"/>
</dbReference>
<evidence type="ECO:0000256" key="1">
    <source>
        <dbReference type="ARBA" id="ARBA00004370"/>
    </source>
</evidence>
<gene>
    <name evidence="6" type="ORF">V5N11_006499</name>
</gene>
<dbReference type="InterPro" id="IPR002994">
    <property type="entry name" value="Surf1/Shy1"/>
</dbReference>
<keyword evidence="5" id="KW-0496">Mitochondrion</keyword>
<reference evidence="6 7" key="1">
    <citation type="submission" date="2024-04" db="EMBL/GenBank/DDBJ databases">
        <title>Genome assembly C_amara_ONT_v2.</title>
        <authorList>
            <person name="Yant L."/>
            <person name="Moore C."/>
            <person name="Slenker M."/>
        </authorList>
    </citation>
    <scope>NUCLEOTIDE SEQUENCE [LARGE SCALE GENOMIC DNA]</scope>
    <source>
        <tissue evidence="6">Leaf</tissue>
    </source>
</reference>
<comment type="similarity">
    <text evidence="5">Belongs to the SURF1 family.</text>
</comment>
<dbReference type="InterPro" id="IPR045214">
    <property type="entry name" value="Surf1/Surf4"/>
</dbReference>
<dbReference type="CDD" id="cd06662">
    <property type="entry name" value="SURF1"/>
    <property type="match status" value="1"/>
</dbReference>
<comment type="function">
    <text evidence="5">Probably involved in the biogenesis of the COX complex.</text>
</comment>
<evidence type="ECO:0000313" key="7">
    <source>
        <dbReference type="Proteomes" id="UP001558713"/>
    </source>
</evidence>
<evidence type="ECO:0000256" key="4">
    <source>
        <dbReference type="ARBA" id="ARBA00023136"/>
    </source>
</evidence>
<evidence type="ECO:0000256" key="3">
    <source>
        <dbReference type="ARBA" id="ARBA00022989"/>
    </source>
</evidence>
<dbReference type="PANTHER" id="PTHR23427:SF2">
    <property type="entry name" value="SURFEIT LOCUS PROTEIN 1"/>
    <property type="match status" value="1"/>
</dbReference>
<dbReference type="AlphaFoldDB" id="A0ABD1AS70"/>
<protein>
    <recommendedName>
        <fullName evidence="5">SURF1-like protein</fullName>
    </recommendedName>
</protein>
<dbReference type="Proteomes" id="UP001558713">
    <property type="component" value="Unassembled WGS sequence"/>
</dbReference>
<evidence type="ECO:0000256" key="5">
    <source>
        <dbReference type="RuleBase" id="RU363076"/>
    </source>
</evidence>